<sequence length="61" mass="6573">MNLLLELTSDAHTGLVIVPIKLVAWGVSMVGTVCIVRINKLQKMVPVQEPCSPCMKVITPG</sequence>
<gene>
    <name evidence="2" type="ORF">L211DRAFT_833344</name>
</gene>
<evidence type="ECO:0000256" key="1">
    <source>
        <dbReference type="SAM" id="Phobius"/>
    </source>
</evidence>
<proteinExistence type="predicted"/>
<keyword evidence="3" id="KW-1185">Reference proteome</keyword>
<evidence type="ECO:0000313" key="3">
    <source>
        <dbReference type="Proteomes" id="UP000267821"/>
    </source>
</evidence>
<keyword evidence="1" id="KW-0472">Membrane</keyword>
<reference evidence="2 3" key="1">
    <citation type="journal article" date="2018" name="Nat. Ecol. Evol.">
        <title>Pezizomycetes genomes reveal the molecular basis of ectomycorrhizal truffle lifestyle.</title>
        <authorList>
            <person name="Murat C."/>
            <person name="Payen T."/>
            <person name="Noel B."/>
            <person name="Kuo A."/>
            <person name="Morin E."/>
            <person name="Chen J."/>
            <person name="Kohler A."/>
            <person name="Krizsan K."/>
            <person name="Balestrini R."/>
            <person name="Da Silva C."/>
            <person name="Montanini B."/>
            <person name="Hainaut M."/>
            <person name="Levati E."/>
            <person name="Barry K.W."/>
            <person name="Belfiori B."/>
            <person name="Cichocki N."/>
            <person name="Clum A."/>
            <person name="Dockter R.B."/>
            <person name="Fauchery L."/>
            <person name="Guy J."/>
            <person name="Iotti M."/>
            <person name="Le Tacon F."/>
            <person name="Lindquist E.A."/>
            <person name="Lipzen A."/>
            <person name="Malagnac F."/>
            <person name="Mello A."/>
            <person name="Molinier V."/>
            <person name="Miyauchi S."/>
            <person name="Poulain J."/>
            <person name="Riccioni C."/>
            <person name="Rubini A."/>
            <person name="Sitrit Y."/>
            <person name="Splivallo R."/>
            <person name="Traeger S."/>
            <person name="Wang M."/>
            <person name="Zifcakova L."/>
            <person name="Wipf D."/>
            <person name="Zambonelli A."/>
            <person name="Paolocci F."/>
            <person name="Nowrousian M."/>
            <person name="Ottonello S."/>
            <person name="Baldrian P."/>
            <person name="Spatafora J.W."/>
            <person name="Henrissat B."/>
            <person name="Nagy L.G."/>
            <person name="Aury J.M."/>
            <person name="Wincker P."/>
            <person name="Grigoriev I.V."/>
            <person name="Bonfante P."/>
            <person name="Martin F.M."/>
        </authorList>
    </citation>
    <scope>NUCLEOTIDE SEQUENCE [LARGE SCALE GENOMIC DNA]</scope>
    <source>
        <strain evidence="2 3">ATCC MYA-4762</strain>
    </source>
</reference>
<protein>
    <submittedName>
        <fullName evidence="2">Uncharacterized protein</fullName>
    </submittedName>
</protein>
<feature type="transmembrane region" description="Helical" evidence="1">
    <location>
        <begin position="12"/>
        <end position="36"/>
    </location>
</feature>
<dbReference type="InParanoid" id="A0A3N4M3D7"/>
<name>A0A3N4M3D7_9PEZI</name>
<accession>A0A3N4M3D7</accession>
<dbReference type="AlphaFoldDB" id="A0A3N4M3D7"/>
<dbReference type="Proteomes" id="UP000267821">
    <property type="component" value="Unassembled WGS sequence"/>
</dbReference>
<dbReference type="EMBL" id="ML121529">
    <property type="protein sequence ID" value="RPB28389.1"/>
    <property type="molecule type" value="Genomic_DNA"/>
</dbReference>
<organism evidence="2 3">
    <name type="scientific">Terfezia boudieri ATCC MYA-4762</name>
    <dbReference type="NCBI Taxonomy" id="1051890"/>
    <lineage>
        <taxon>Eukaryota</taxon>
        <taxon>Fungi</taxon>
        <taxon>Dikarya</taxon>
        <taxon>Ascomycota</taxon>
        <taxon>Pezizomycotina</taxon>
        <taxon>Pezizomycetes</taxon>
        <taxon>Pezizales</taxon>
        <taxon>Pezizaceae</taxon>
        <taxon>Terfezia</taxon>
    </lineage>
</organism>
<keyword evidence="1" id="KW-0812">Transmembrane</keyword>
<keyword evidence="1" id="KW-1133">Transmembrane helix</keyword>
<evidence type="ECO:0000313" key="2">
    <source>
        <dbReference type="EMBL" id="RPB28389.1"/>
    </source>
</evidence>